<gene>
    <name evidence="1" type="ORF">MUK42_22164</name>
</gene>
<evidence type="ECO:0000313" key="2">
    <source>
        <dbReference type="Proteomes" id="UP001055439"/>
    </source>
</evidence>
<dbReference type="AlphaFoldDB" id="A0A9E7FEZ5"/>
<dbReference type="EMBL" id="CP097506">
    <property type="protein sequence ID" value="URD95425.1"/>
    <property type="molecule type" value="Genomic_DNA"/>
</dbReference>
<reference evidence="1" key="1">
    <citation type="submission" date="2022-05" db="EMBL/GenBank/DDBJ databases">
        <title>The Musa troglodytarum L. genome provides insights into the mechanism of non-climacteric behaviour and enrichment of carotenoids.</title>
        <authorList>
            <person name="Wang J."/>
        </authorList>
    </citation>
    <scope>NUCLEOTIDE SEQUENCE</scope>
    <source>
        <tissue evidence="1">Leaf</tissue>
    </source>
</reference>
<protein>
    <submittedName>
        <fullName evidence="1">Uncharacterized protein</fullName>
    </submittedName>
</protein>
<organism evidence="1 2">
    <name type="scientific">Musa troglodytarum</name>
    <name type="common">fe'i banana</name>
    <dbReference type="NCBI Taxonomy" id="320322"/>
    <lineage>
        <taxon>Eukaryota</taxon>
        <taxon>Viridiplantae</taxon>
        <taxon>Streptophyta</taxon>
        <taxon>Embryophyta</taxon>
        <taxon>Tracheophyta</taxon>
        <taxon>Spermatophyta</taxon>
        <taxon>Magnoliopsida</taxon>
        <taxon>Liliopsida</taxon>
        <taxon>Zingiberales</taxon>
        <taxon>Musaceae</taxon>
        <taxon>Musa</taxon>
    </lineage>
</organism>
<sequence length="85" mass="9382">MPTRGEKLFASCVRSGCMSTDESDIMITHDEIRAPNLVNYILSKGRIGLKEFTPKEAAEGQPDEDPFISTFVVPSAKLPVLHFSI</sequence>
<evidence type="ECO:0000313" key="1">
    <source>
        <dbReference type="EMBL" id="URD95425.1"/>
    </source>
</evidence>
<proteinExistence type="predicted"/>
<keyword evidence="2" id="KW-1185">Reference proteome</keyword>
<name>A0A9E7FEZ5_9LILI</name>
<dbReference type="Proteomes" id="UP001055439">
    <property type="component" value="Chromosome 4"/>
</dbReference>
<accession>A0A9E7FEZ5</accession>